<dbReference type="EMBL" id="CALNXI010000511">
    <property type="protein sequence ID" value="CAH3028438.1"/>
    <property type="molecule type" value="Genomic_DNA"/>
</dbReference>
<dbReference type="Gene3D" id="3.40.50.720">
    <property type="entry name" value="NAD(P)-binding Rossmann-like Domain"/>
    <property type="match status" value="2"/>
</dbReference>
<dbReference type="Pfam" id="PF13460">
    <property type="entry name" value="NAD_binding_10"/>
    <property type="match status" value="2"/>
</dbReference>
<dbReference type="InterPro" id="IPR016040">
    <property type="entry name" value="NAD(P)-bd_dom"/>
</dbReference>
<dbReference type="PANTHER" id="PTHR15020:SF50">
    <property type="entry name" value="UPF0659 PROTEIN YMR090W"/>
    <property type="match status" value="1"/>
</dbReference>
<evidence type="ECO:0000313" key="3">
    <source>
        <dbReference type="Proteomes" id="UP001159427"/>
    </source>
</evidence>
<dbReference type="PANTHER" id="PTHR15020">
    <property type="entry name" value="FLAVIN REDUCTASE-RELATED"/>
    <property type="match status" value="1"/>
</dbReference>
<proteinExistence type="predicted"/>
<sequence>MAASGDQISPSKKFKLVVFGATGRTGKEVVKQALDKGHHVTAIVRTPEKLNIQDKNLELVKGDACDVESFAAALEGKDAVLSSLGVYANIFNPTTFYAESMHAIMEGMKRHKIMRLVTVTSWCTQPGPNNSWFVEWILKPLFLNGVIRNMEVMEKMLENSDPSALNYTIVRPCRLMLGERSGNYKVEEGQCNTGTSGEITCADVAEFMLKTLESDEYDRKGFAIAGFSKRPMYRRCRALGTRVSYSEDKMACEERGNGPAPLKLVVFGGTGLTGKEVVKQALEKGYSVTSVVRSPEKAEIRHANLEVVKGDACDVESFASVVKGKDAVMSCLGVVASIFNPTTFYSESMHAILEGMRRCGMKRLVTMTAWCTQPGPNNRWLVDWFINPVLLNGMIKDMGTMERMLEQTEPESLDYTIVRPCGLFNGERTGNYKVEEGQCNTGTKYFITRADVAEFMLKTLESNEFNRKGFAVAGL</sequence>
<evidence type="ECO:0000259" key="1">
    <source>
        <dbReference type="Pfam" id="PF13460"/>
    </source>
</evidence>
<reference evidence="2 3" key="1">
    <citation type="submission" date="2022-05" db="EMBL/GenBank/DDBJ databases">
        <authorList>
            <consortium name="Genoscope - CEA"/>
            <person name="William W."/>
        </authorList>
    </citation>
    <scope>NUCLEOTIDE SEQUENCE [LARGE SCALE GENOMIC DNA]</scope>
</reference>
<name>A0ABN8MFG9_9CNID</name>
<accession>A0ABN8MFG9</accession>
<gene>
    <name evidence="2" type="ORF">PEVE_00034098</name>
</gene>
<organism evidence="2 3">
    <name type="scientific">Porites evermanni</name>
    <dbReference type="NCBI Taxonomy" id="104178"/>
    <lineage>
        <taxon>Eukaryota</taxon>
        <taxon>Metazoa</taxon>
        <taxon>Cnidaria</taxon>
        <taxon>Anthozoa</taxon>
        <taxon>Hexacorallia</taxon>
        <taxon>Scleractinia</taxon>
        <taxon>Fungiina</taxon>
        <taxon>Poritidae</taxon>
        <taxon>Porites</taxon>
    </lineage>
</organism>
<feature type="domain" description="NAD(P)-binding" evidence="1">
    <location>
        <begin position="268"/>
        <end position="462"/>
    </location>
</feature>
<comment type="caution">
    <text evidence="2">The sequence shown here is derived from an EMBL/GenBank/DDBJ whole genome shotgun (WGS) entry which is preliminary data.</text>
</comment>
<dbReference type="Proteomes" id="UP001159427">
    <property type="component" value="Unassembled WGS sequence"/>
</dbReference>
<dbReference type="CDD" id="cd05244">
    <property type="entry name" value="BVR-B_like_SDR_a"/>
    <property type="match status" value="2"/>
</dbReference>
<evidence type="ECO:0000313" key="2">
    <source>
        <dbReference type="EMBL" id="CAH3028438.1"/>
    </source>
</evidence>
<feature type="domain" description="NAD(P)-binding" evidence="1">
    <location>
        <begin position="20"/>
        <end position="214"/>
    </location>
</feature>
<dbReference type="InterPro" id="IPR036291">
    <property type="entry name" value="NAD(P)-bd_dom_sf"/>
</dbReference>
<dbReference type="SUPFAM" id="SSF51735">
    <property type="entry name" value="NAD(P)-binding Rossmann-fold domains"/>
    <property type="match status" value="2"/>
</dbReference>
<protein>
    <recommendedName>
        <fullName evidence="1">NAD(P)-binding domain-containing protein</fullName>
    </recommendedName>
</protein>
<keyword evidence="3" id="KW-1185">Reference proteome</keyword>